<dbReference type="RefSeq" id="WP_089379669.1">
    <property type="nucleotide sequence ID" value="NZ_FZNX01000007.1"/>
</dbReference>
<keyword evidence="5" id="KW-1185">Reference proteome</keyword>
<organism evidence="4 5">
    <name type="scientific">Lutibacter flavus</name>
    <dbReference type="NCBI Taxonomy" id="691689"/>
    <lineage>
        <taxon>Bacteria</taxon>
        <taxon>Pseudomonadati</taxon>
        <taxon>Bacteroidota</taxon>
        <taxon>Flavobacteriia</taxon>
        <taxon>Flavobacteriales</taxon>
        <taxon>Flavobacteriaceae</taxon>
        <taxon>Lutibacter</taxon>
    </lineage>
</organism>
<evidence type="ECO:0000313" key="5">
    <source>
        <dbReference type="Proteomes" id="UP000198412"/>
    </source>
</evidence>
<feature type="signal peptide" evidence="3">
    <location>
        <begin position="1"/>
        <end position="19"/>
    </location>
</feature>
<evidence type="ECO:0000256" key="1">
    <source>
        <dbReference type="ARBA" id="ARBA00009766"/>
    </source>
</evidence>
<dbReference type="AlphaFoldDB" id="A0A238ZMJ4"/>
<dbReference type="Proteomes" id="UP000198412">
    <property type="component" value="Unassembled WGS sequence"/>
</dbReference>
<accession>A0A238ZMJ4</accession>
<name>A0A238ZMJ4_9FLAO</name>
<dbReference type="Pfam" id="PF07012">
    <property type="entry name" value="Curlin_rpt"/>
    <property type="match status" value="2"/>
</dbReference>
<keyword evidence="2 3" id="KW-0732">Signal</keyword>
<dbReference type="OrthoDB" id="1198742at2"/>
<proteinExistence type="inferred from homology"/>
<dbReference type="EMBL" id="FZNX01000007">
    <property type="protein sequence ID" value="SNR84349.1"/>
    <property type="molecule type" value="Genomic_DNA"/>
</dbReference>
<dbReference type="GO" id="GO:0007155">
    <property type="term" value="P:cell adhesion"/>
    <property type="evidence" value="ECO:0007669"/>
    <property type="project" value="InterPro"/>
</dbReference>
<protein>
    <submittedName>
        <fullName evidence="4">Curlin associated repeat-containing protein</fullName>
    </submittedName>
</protein>
<sequence length="322" mass="34520">MKKVVLGIAMLCATSMLFAQNHYYGHNPMPDVVNENPAPDSAPCDDCRVDQVTRLVFWSDSRNVSDVHQTGNMNDANVLQSGTGNYSQVEQDGSNGFFGGYNNIADIYQSGSSNTSFVKQLGDNNAGVVIQMGAGNYADQIVGVGFAENNDAYVYQKGRGNASHQEQYYDNNEARVSQTGRRGYNNAIQAQNSGADGADGSFASIDQNGFRNNANQTQIGSLNYAVTEQDGRGNKSSETQNAGSYAPGLFASTNISYVSQMGRGNSNCLTQTEGGTGWNYNWVSQSGGFNKATVNQSAVTTGNYSFIDQMGRGNNACIEQVN</sequence>
<feature type="chain" id="PRO_5012511848" evidence="3">
    <location>
        <begin position="20"/>
        <end position="322"/>
    </location>
</feature>
<evidence type="ECO:0000313" key="4">
    <source>
        <dbReference type="EMBL" id="SNR84349.1"/>
    </source>
</evidence>
<comment type="similarity">
    <text evidence="1">Belongs to the CsgA/CsgB family.</text>
</comment>
<dbReference type="InterPro" id="IPR009742">
    <property type="entry name" value="Curlin_rpt"/>
</dbReference>
<gene>
    <name evidence="4" type="ORF">SAMN04488111_3425</name>
</gene>
<dbReference type="GO" id="GO:0009289">
    <property type="term" value="C:pilus"/>
    <property type="evidence" value="ECO:0007669"/>
    <property type="project" value="InterPro"/>
</dbReference>
<reference evidence="5" key="1">
    <citation type="submission" date="2017-06" db="EMBL/GenBank/DDBJ databases">
        <authorList>
            <person name="Varghese N."/>
            <person name="Submissions S."/>
        </authorList>
    </citation>
    <scope>NUCLEOTIDE SEQUENCE [LARGE SCALE GENOMIC DNA]</scope>
    <source>
        <strain evidence="5">DSM 27993</strain>
    </source>
</reference>
<evidence type="ECO:0000256" key="3">
    <source>
        <dbReference type="SAM" id="SignalP"/>
    </source>
</evidence>
<evidence type="ECO:0000256" key="2">
    <source>
        <dbReference type="ARBA" id="ARBA00022729"/>
    </source>
</evidence>